<dbReference type="AlphaFoldDB" id="A0A5M6D7W3"/>
<evidence type="ECO:0000313" key="2">
    <source>
        <dbReference type="EMBL" id="KAA5541265.1"/>
    </source>
</evidence>
<dbReference type="Pfam" id="PF01966">
    <property type="entry name" value="HD"/>
    <property type="match status" value="1"/>
</dbReference>
<accession>A0A5M6D7W3</accession>
<dbReference type="RefSeq" id="WP_150091629.1">
    <property type="nucleotide sequence ID" value="NZ_VWSF01000022.1"/>
</dbReference>
<dbReference type="SUPFAM" id="SSF109604">
    <property type="entry name" value="HD-domain/PDEase-like"/>
    <property type="match status" value="1"/>
</dbReference>
<evidence type="ECO:0000313" key="3">
    <source>
        <dbReference type="Proteomes" id="UP000323426"/>
    </source>
</evidence>
<dbReference type="InterPro" id="IPR006674">
    <property type="entry name" value="HD_domain"/>
</dbReference>
<comment type="caution">
    <text evidence="2">The sequence shown here is derived from an EMBL/GenBank/DDBJ whole genome shotgun (WGS) entry which is preliminary data.</text>
</comment>
<proteinExistence type="predicted"/>
<feature type="domain" description="HD/PDEase" evidence="1">
    <location>
        <begin position="23"/>
        <end position="137"/>
    </location>
</feature>
<dbReference type="InterPro" id="IPR003607">
    <property type="entry name" value="HD/PDEase_dom"/>
</dbReference>
<dbReference type="Proteomes" id="UP000323426">
    <property type="component" value="Unassembled WGS sequence"/>
</dbReference>
<protein>
    <submittedName>
        <fullName evidence="2">HD domain-containing protein</fullName>
    </submittedName>
</protein>
<gene>
    <name evidence="2" type="ORF">F0145_20910</name>
</gene>
<name>A0A5M6D7W3_9BACT</name>
<dbReference type="EMBL" id="VWSF01000022">
    <property type="protein sequence ID" value="KAA5541265.1"/>
    <property type="molecule type" value="Genomic_DNA"/>
</dbReference>
<dbReference type="SMART" id="SM00471">
    <property type="entry name" value="HDc"/>
    <property type="match status" value="1"/>
</dbReference>
<keyword evidence="3" id="KW-1185">Reference proteome</keyword>
<evidence type="ECO:0000259" key="1">
    <source>
        <dbReference type="SMART" id="SM00471"/>
    </source>
</evidence>
<dbReference type="Gene3D" id="1.10.3210.10">
    <property type="entry name" value="Hypothetical protein af1432"/>
    <property type="match status" value="1"/>
</dbReference>
<reference evidence="2 3" key="1">
    <citation type="submission" date="2019-09" db="EMBL/GenBank/DDBJ databases">
        <title>Genome sequence and assembly of Adhaeribacter sp.</title>
        <authorList>
            <person name="Chhetri G."/>
        </authorList>
    </citation>
    <scope>NUCLEOTIDE SEQUENCE [LARGE SCALE GENOMIC DNA]</scope>
    <source>
        <strain evidence="2 3">DK36</strain>
    </source>
</reference>
<sequence>MEIFPRIKQHVLHTLKTGLSQNLTYHNLGHTLDVLEQACVIAEHENITNPDDLLLLQVSALYHDVGFLKIYSGHEEKSCAIATADLTYFGFNPDQINRVNGMINATKVPQSPLTKLEEIICDADLDYLGRDDFYRIAAGLYLEFLEQGIVKNEQDWDLLQIRFLESHRYFTKSSLQRRQAKKLAHLQAIKERVGLFH</sequence>
<dbReference type="CDD" id="cd00077">
    <property type="entry name" value="HDc"/>
    <property type="match status" value="1"/>
</dbReference>
<organism evidence="2 3">
    <name type="scientific">Adhaeribacter rhizoryzae</name>
    <dbReference type="NCBI Taxonomy" id="2607907"/>
    <lineage>
        <taxon>Bacteria</taxon>
        <taxon>Pseudomonadati</taxon>
        <taxon>Bacteroidota</taxon>
        <taxon>Cytophagia</taxon>
        <taxon>Cytophagales</taxon>
        <taxon>Hymenobacteraceae</taxon>
        <taxon>Adhaeribacter</taxon>
    </lineage>
</organism>